<reference evidence="3" key="1">
    <citation type="submission" date="2016-10" db="EMBL/GenBank/DDBJ databases">
        <authorList>
            <person name="Varghese N."/>
            <person name="Submissions S."/>
        </authorList>
    </citation>
    <scope>NUCLEOTIDE SEQUENCE [LARGE SCALE GENOMIC DNA]</scope>
    <source>
        <strain evidence="3">DSM 21620</strain>
    </source>
</reference>
<dbReference type="PANTHER" id="PTHR43680:SF2">
    <property type="entry name" value="NITRATE REDUCTASE MOLYBDENUM COFACTOR ASSEMBLY CHAPERONE NARJ"/>
    <property type="match status" value="1"/>
</dbReference>
<dbReference type="Proteomes" id="UP000198666">
    <property type="component" value="Unassembled WGS sequence"/>
</dbReference>
<dbReference type="EMBL" id="FMZB01000008">
    <property type="protein sequence ID" value="SDD27634.1"/>
    <property type="molecule type" value="Genomic_DNA"/>
</dbReference>
<dbReference type="Gene3D" id="1.10.3480.10">
    <property type="entry name" value="TorD-like"/>
    <property type="match status" value="1"/>
</dbReference>
<proteinExistence type="predicted"/>
<keyword evidence="1" id="KW-0534">Nitrate assimilation</keyword>
<dbReference type="SUPFAM" id="SSF89155">
    <property type="entry name" value="TorD-like"/>
    <property type="match status" value="1"/>
</dbReference>
<evidence type="ECO:0000313" key="2">
    <source>
        <dbReference type="EMBL" id="SDD27634.1"/>
    </source>
</evidence>
<dbReference type="AlphaFoldDB" id="A0A1G6TFJ4"/>
<organism evidence="2 3">
    <name type="scientific">Terribacillus halophilus</name>
    <dbReference type="NCBI Taxonomy" id="361279"/>
    <lineage>
        <taxon>Bacteria</taxon>
        <taxon>Bacillati</taxon>
        <taxon>Bacillota</taxon>
        <taxon>Bacilli</taxon>
        <taxon>Bacillales</taxon>
        <taxon>Bacillaceae</taxon>
        <taxon>Terribacillus</taxon>
    </lineage>
</organism>
<dbReference type="GO" id="GO:0016530">
    <property type="term" value="F:metallochaperone activity"/>
    <property type="evidence" value="ECO:0007669"/>
    <property type="project" value="TreeGrafter"/>
</dbReference>
<sequence>MPIALQVVSYLLRYPTRDLTDDLMDIRAFCAEMEPKEAQEHLAVFLKELEERDIDQIIDHYIHHFDFGRLTNLYVSYLKLGEQRERGLELLKLKMIYEAYGFTPTEEELPDYLPLLLEFCAYAPEAARKEVLEMHGKAINEIRSKLREEGSYYAALLDALFCLMEQEGIAWEPEEKAG</sequence>
<dbReference type="NCBIfam" id="TIGR00684">
    <property type="entry name" value="narJ"/>
    <property type="match status" value="1"/>
</dbReference>
<dbReference type="InterPro" id="IPR003765">
    <property type="entry name" value="NO3_reductase_chaperone_NarJ"/>
</dbReference>
<accession>A0A1G6TFJ4</accession>
<dbReference type="STRING" id="361279.SAMN05421663_108152"/>
<gene>
    <name evidence="2" type="ORF">SAMN05421663_108152</name>
</gene>
<keyword evidence="3" id="KW-1185">Reference proteome</keyword>
<dbReference type="InterPro" id="IPR036411">
    <property type="entry name" value="TorD-like_sf"/>
</dbReference>
<evidence type="ECO:0000313" key="3">
    <source>
        <dbReference type="Proteomes" id="UP000198666"/>
    </source>
</evidence>
<dbReference type="GO" id="GO:0051131">
    <property type="term" value="P:chaperone-mediated protein complex assembly"/>
    <property type="evidence" value="ECO:0007669"/>
    <property type="project" value="InterPro"/>
</dbReference>
<dbReference type="GO" id="GO:0051082">
    <property type="term" value="F:unfolded protein binding"/>
    <property type="evidence" value="ECO:0007669"/>
    <property type="project" value="InterPro"/>
</dbReference>
<protein>
    <submittedName>
        <fullName evidence="2">Nitrate reductase delta subunit</fullName>
    </submittedName>
</protein>
<dbReference type="GO" id="GO:0042128">
    <property type="term" value="P:nitrate assimilation"/>
    <property type="evidence" value="ECO:0007669"/>
    <property type="project" value="UniProtKB-KW"/>
</dbReference>
<evidence type="ECO:0000256" key="1">
    <source>
        <dbReference type="ARBA" id="ARBA00023063"/>
    </source>
</evidence>
<dbReference type="RefSeq" id="WP_170829707.1">
    <property type="nucleotide sequence ID" value="NZ_FMZB01000008.1"/>
</dbReference>
<name>A0A1G6TFJ4_9BACI</name>
<dbReference type="Pfam" id="PF02613">
    <property type="entry name" value="Nitrate_red_del"/>
    <property type="match status" value="1"/>
</dbReference>
<dbReference type="InterPro" id="IPR020945">
    <property type="entry name" value="DMSO/NO3_reduct_chaperone"/>
</dbReference>
<dbReference type="PANTHER" id="PTHR43680">
    <property type="entry name" value="NITRATE REDUCTASE MOLYBDENUM COFACTOR ASSEMBLY CHAPERONE"/>
    <property type="match status" value="1"/>
</dbReference>